<protein>
    <recommendedName>
        <fullName evidence="1">Zinc-binding loop region of homing endonuclease domain-containing protein</fullName>
    </recommendedName>
</protein>
<evidence type="ECO:0000313" key="2">
    <source>
        <dbReference type="EMBL" id="KAH3806180.1"/>
    </source>
</evidence>
<accession>A0A9D4JBY4</accession>
<dbReference type="Pfam" id="PF05551">
    <property type="entry name" value="zf-His_Me_endon"/>
    <property type="match status" value="1"/>
</dbReference>
<dbReference type="SUPFAM" id="SSF54060">
    <property type="entry name" value="His-Me finger endonucleases"/>
    <property type="match status" value="1"/>
</dbReference>
<organism evidence="2 3">
    <name type="scientific">Dreissena polymorpha</name>
    <name type="common">Zebra mussel</name>
    <name type="synonym">Mytilus polymorpha</name>
    <dbReference type="NCBI Taxonomy" id="45954"/>
    <lineage>
        <taxon>Eukaryota</taxon>
        <taxon>Metazoa</taxon>
        <taxon>Spiralia</taxon>
        <taxon>Lophotrochozoa</taxon>
        <taxon>Mollusca</taxon>
        <taxon>Bivalvia</taxon>
        <taxon>Autobranchia</taxon>
        <taxon>Heteroconchia</taxon>
        <taxon>Euheterodonta</taxon>
        <taxon>Imparidentia</taxon>
        <taxon>Neoheterodontei</taxon>
        <taxon>Myida</taxon>
        <taxon>Dreissenoidea</taxon>
        <taxon>Dreissenidae</taxon>
        <taxon>Dreissena</taxon>
    </lineage>
</organism>
<dbReference type="EMBL" id="JAIWYP010000006">
    <property type="protein sequence ID" value="KAH3806180.1"/>
    <property type="molecule type" value="Genomic_DNA"/>
</dbReference>
<dbReference type="Gene3D" id="3.90.75.10">
    <property type="entry name" value="Homing Intron 3 (I-ppo) Encoded Endonuclease, Chain A"/>
    <property type="match status" value="1"/>
</dbReference>
<dbReference type="InterPro" id="IPR008704">
    <property type="entry name" value="Endonuclease_Zinc-binding_loop"/>
</dbReference>
<dbReference type="AlphaFoldDB" id="A0A9D4JBY4"/>
<sequence>MAAAFFSSFPPDQLVVKLEAVLGEKSELVGLCCLWTGETDRYGYGVHRAVVSGKRIKLKVHRLKYYLCDPGHSALQRNIHISHLCHNKLCINIEHLSYEPVTVNNSRKVCLTNGQCSGHRGFRECCLWSAV</sequence>
<keyword evidence="3" id="KW-1185">Reference proteome</keyword>
<name>A0A9D4JBY4_DREPO</name>
<proteinExistence type="predicted"/>
<reference evidence="2" key="2">
    <citation type="submission" date="2020-11" db="EMBL/GenBank/DDBJ databases">
        <authorList>
            <person name="McCartney M.A."/>
            <person name="Auch B."/>
            <person name="Kono T."/>
            <person name="Mallez S."/>
            <person name="Becker A."/>
            <person name="Gohl D.M."/>
            <person name="Silverstein K.A.T."/>
            <person name="Koren S."/>
            <person name="Bechman K.B."/>
            <person name="Herman A."/>
            <person name="Abrahante J.E."/>
            <person name="Garbe J."/>
        </authorList>
    </citation>
    <scope>NUCLEOTIDE SEQUENCE</scope>
    <source>
        <strain evidence="2">Duluth1</strain>
        <tissue evidence="2">Whole animal</tissue>
    </source>
</reference>
<comment type="caution">
    <text evidence="2">The sequence shown here is derived from an EMBL/GenBank/DDBJ whole genome shotgun (WGS) entry which is preliminary data.</text>
</comment>
<gene>
    <name evidence="2" type="ORF">DPMN_134496</name>
</gene>
<dbReference type="InterPro" id="IPR044930">
    <property type="entry name" value="Homing_endonuclease_His-Me"/>
</dbReference>
<dbReference type="Proteomes" id="UP000828390">
    <property type="component" value="Unassembled WGS sequence"/>
</dbReference>
<evidence type="ECO:0000259" key="1">
    <source>
        <dbReference type="Pfam" id="PF05551"/>
    </source>
</evidence>
<dbReference type="GO" id="GO:0004519">
    <property type="term" value="F:endonuclease activity"/>
    <property type="evidence" value="ECO:0007669"/>
    <property type="project" value="InterPro"/>
</dbReference>
<feature type="domain" description="Zinc-binding loop region of homing endonuclease" evidence="1">
    <location>
        <begin position="73"/>
        <end position="126"/>
    </location>
</feature>
<reference evidence="2" key="1">
    <citation type="journal article" date="2019" name="bioRxiv">
        <title>The Genome of the Zebra Mussel, Dreissena polymorpha: A Resource for Invasive Species Research.</title>
        <authorList>
            <person name="McCartney M.A."/>
            <person name="Auch B."/>
            <person name="Kono T."/>
            <person name="Mallez S."/>
            <person name="Zhang Y."/>
            <person name="Obille A."/>
            <person name="Becker A."/>
            <person name="Abrahante J.E."/>
            <person name="Garbe J."/>
            <person name="Badalamenti J.P."/>
            <person name="Herman A."/>
            <person name="Mangelson H."/>
            <person name="Liachko I."/>
            <person name="Sullivan S."/>
            <person name="Sone E.D."/>
            <person name="Koren S."/>
            <person name="Silverstein K.A.T."/>
            <person name="Beckman K.B."/>
            <person name="Gohl D.M."/>
        </authorList>
    </citation>
    <scope>NUCLEOTIDE SEQUENCE</scope>
    <source>
        <strain evidence="2">Duluth1</strain>
        <tissue evidence="2">Whole animal</tissue>
    </source>
</reference>
<evidence type="ECO:0000313" key="3">
    <source>
        <dbReference type="Proteomes" id="UP000828390"/>
    </source>
</evidence>
<dbReference type="InterPro" id="IPR044925">
    <property type="entry name" value="His-Me_finger_sf"/>
</dbReference>